<dbReference type="AlphaFoldDB" id="A0A4U6WJU2"/>
<gene>
    <name evidence="1" type="ORF">SEVIR_1G114133v2</name>
</gene>
<evidence type="ECO:0000313" key="1">
    <source>
        <dbReference type="EMBL" id="TKW38437.1"/>
    </source>
</evidence>
<protein>
    <submittedName>
        <fullName evidence="1">Uncharacterized protein</fullName>
    </submittedName>
</protein>
<evidence type="ECO:0000313" key="2">
    <source>
        <dbReference type="Proteomes" id="UP000298652"/>
    </source>
</evidence>
<proteinExistence type="predicted"/>
<name>A0A4U6WJU2_SETVI</name>
<sequence length="30" mass="3214">MAALRTILLITCDSFSACFSSPDECVNSAF</sequence>
<keyword evidence="2" id="KW-1185">Reference proteome</keyword>
<organism evidence="1 2">
    <name type="scientific">Setaria viridis</name>
    <name type="common">Green bristlegrass</name>
    <name type="synonym">Setaria italica subsp. viridis</name>
    <dbReference type="NCBI Taxonomy" id="4556"/>
    <lineage>
        <taxon>Eukaryota</taxon>
        <taxon>Viridiplantae</taxon>
        <taxon>Streptophyta</taxon>
        <taxon>Embryophyta</taxon>
        <taxon>Tracheophyta</taxon>
        <taxon>Spermatophyta</taxon>
        <taxon>Magnoliopsida</taxon>
        <taxon>Liliopsida</taxon>
        <taxon>Poales</taxon>
        <taxon>Poaceae</taxon>
        <taxon>PACMAD clade</taxon>
        <taxon>Panicoideae</taxon>
        <taxon>Panicodae</taxon>
        <taxon>Paniceae</taxon>
        <taxon>Cenchrinae</taxon>
        <taxon>Setaria</taxon>
    </lineage>
</organism>
<dbReference type="Proteomes" id="UP000298652">
    <property type="component" value="Chromosome 1"/>
</dbReference>
<accession>A0A4U6WJU2</accession>
<reference evidence="1" key="1">
    <citation type="submission" date="2019-03" db="EMBL/GenBank/DDBJ databases">
        <title>WGS assembly of Setaria viridis.</title>
        <authorList>
            <person name="Huang P."/>
            <person name="Jenkins J."/>
            <person name="Grimwood J."/>
            <person name="Barry K."/>
            <person name="Healey A."/>
            <person name="Mamidi S."/>
            <person name="Sreedasyam A."/>
            <person name="Shu S."/>
            <person name="Feldman M."/>
            <person name="Wu J."/>
            <person name="Yu Y."/>
            <person name="Chen C."/>
            <person name="Johnson J."/>
            <person name="Rokhsar D."/>
            <person name="Baxter I."/>
            <person name="Schmutz J."/>
            <person name="Brutnell T."/>
            <person name="Kellogg E."/>
        </authorList>
    </citation>
    <scope>NUCLEOTIDE SEQUENCE [LARGE SCALE GENOMIC DNA]</scope>
</reference>
<dbReference type="Gramene" id="TKW38437">
    <property type="protein sequence ID" value="TKW38437"/>
    <property type="gene ID" value="SEVIR_1G114133v2"/>
</dbReference>
<dbReference type="EMBL" id="CM016552">
    <property type="protein sequence ID" value="TKW38437.1"/>
    <property type="molecule type" value="Genomic_DNA"/>
</dbReference>